<evidence type="ECO:0000313" key="2">
    <source>
        <dbReference type="Proteomes" id="UP001165960"/>
    </source>
</evidence>
<name>A0ACC2RSU8_9FUNG</name>
<gene>
    <name evidence="1" type="ORF">DSO57_1027154</name>
</gene>
<keyword evidence="2" id="KW-1185">Reference proteome</keyword>
<protein>
    <submittedName>
        <fullName evidence="1">Uncharacterized protein</fullName>
    </submittedName>
</protein>
<organism evidence="1 2">
    <name type="scientific">Entomophthora muscae</name>
    <dbReference type="NCBI Taxonomy" id="34485"/>
    <lineage>
        <taxon>Eukaryota</taxon>
        <taxon>Fungi</taxon>
        <taxon>Fungi incertae sedis</taxon>
        <taxon>Zoopagomycota</taxon>
        <taxon>Entomophthoromycotina</taxon>
        <taxon>Entomophthoromycetes</taxon>
        <taxon>Entomophthorales</taxon>
        <taxon>Entomophthoraceae</taxon>
        <taxon>Entomophthora</taxon>
    </lineage>
</organism>
<evidence type="ECO:0000313" key="1">
    <source>
        <dbReference type="EMBL" id="KAJ9053148.1"/>
    </source>
</evidence>
<proteinExistence type="predicted"/>
<comment type="caution">
    <text evidence="1">The sequence shown here is derived from an EMBL/GenBank/DDBJ whole genome shotgun (WGS) entry which is preliminary data.</text>
</comment>
<accession>A0ACC2RSU8</accession>
<dbReference type="Proteomes" id="UP001165960">
    <property type="component" value="Unassembled WGS sequence"/>
</dbReference>
<sequence length="853" mass="94459">MPAPAPPKSAVDSPAWAPAASALAVPPHFPFYCNSLAFEENGYTAWLYTFEDYAEQFKLSDEDHLHEVSRFLLGEACVWHQDVQVSTWADWKAQAELRFDKHEPNAIHQLGLLKMVHFKSLRNFLNSFQKTTNKALKQHFKNNSSSNCKTTIENFHSLVSIRAFVNALTHSYSAMVQAAKPTLLEEAIALVRDKYDIWVDCVTDVHAKENSEWNPFTPVHKQNKSEEMAQEVKAHLEDLNRRFDAMFMAQEQGHQSNPNPPAPFKEIITARITPRCYNCSEVGHISKDCTAPCSICKDPSHYNFICEFNPINHDRKPQGLMMAKQKFEVKKHDLSSSATPQPLNIKSNLDFPFTLIHKCQVCSQGPSPGRKLTPPPMKCTDQEDVLSLSVFLFHIHDGTVKYLDNPNNPDPSRKPPSSPSPPHMYERNSNLESEDVFKNKDLYLCLPDLDKYLPFEDGPRYNIVTVESIPESPRTNSSFSDLPSDTPSLEASPAGVAAWGYRATGQEGKDKGLTALGSHHCSHPGQMGPAMVSRVDFPGFGPIRFLNTAEVDRQGLSADPADLGEPIRSVCGNKVNAQSALYNVAVGNQPIILRARQDARRPAALSNSCNLNQPIKLHASQNARKQHTLYDPCNLAQPINSSGATCNSMHMAPSESSNLNEPITPGDAMDVDSPNTLSNYCNLNKPIRPDNAMEIDSANALNNNCNLNGPITPDDTMEIDSPEALINNCNLNEPIRLCNTMETSTPNVLSSNCNPDEPIKSGAAGANYTHSDQTSCPIPSQPIRPRAAKETNAPNVSHYNCNSDEPIRSGAAGANYTHTIPSQPIRYKKDPNWPNQFSSNSSEPMDTFHTPPE</sequence>
<reference evidence="1" key="1">
    <citation type="submission" date="2022-04" db="EMBL/GenBank/DDBJ databases">
        <title>Genome of the entomopathogenic fungus Entomophthora muscae.</title>
        <authorList>
            <person name="Elya C."/>
            <person name="Lovett B.R."/>
            <person name="Lee E."/>
            <person name="Macias A.M."/>
            <person name="Hajek A.E."/>
            <person name="De Bivort B.L."/>
            <person name="Kasson M.T."/>
            <person name="De Fine Licht H.H."/>
            <person name="Stajich J.E."/>
        </authorList>
    </citation>
    <scope>NUCLEOTIDE SEQUENCE</scope>
    <source>
        <strain evidence="1">Berkeley</strain>
    </source>
</reference>
<dbReference type="EMBL" id="QTSX02006553">
    <property type="protein sequence ID" value="KAJ9053148.1"/>
    <property type="molecule type" value="Genomic_DNA"/>
</dbReference>